<evidence type="ECO:0000256" key="1">
    <source>
        <dbReference type="ARBA" id="ARBA00022617"/>
    </source>
</evidence>
<dbReference type="PROSITE" id="PS51257">
    <property type="entry name" value="PROKAR_LIPOPROTEIN"/>
    <property type="match status" value="1"/>
</dbReference>
<dbReference type="InterPro" id="IPR036909">
    <property type="entry name" value="Cyt_c-like_dom_sf"/>
</dbReference>
<feature type="chain" id="PRO_5045996984" evidence="5">
    <location>
        <begin position="24"/>
        <end position="137"/>
    </location>
</feature>
<keyword evidence="2 4" id="KW-0479">Metal-binding</keyword>
<dbReference type="EMBL" id="JAPCID010000007">
    <property type="protein sequence ID" value="MDA0137026.1"/>
    <property type="molecule type" value="Genomic_DNA"/>
</dbReference>
<proteinExistence type="predicted"/>
<dbReference type="PROSITE" id="PS51007">
    <property type="entry name" value="CYTC"/>
    <property type="match status" value="1"/>
</dbReference>
<evidence type="ECO:0000313" key="7">
    <source>
        <dbReference type="EMBL" id="MDA0137026.1"/>
    </source>
</evidence>
<comment type="caution">
    <text evidence="7">The sequence shown here is derived from an EMBL/GenBank/DDBJ whole genome shotgun (WGS) entry which is preliminary data.</text>
</comment>
<keyword evidence="1 4" id="KW-0349">Heme</keyword>
<dbReference type="InterPro" id="IPR009056">
    <property type="entry name" value="Cyt_c-like_dom"/>
</dbReference>
<keyword evidence="3 4" id="KW-0408">Iron</keyword>
<reference evidence="7" key="1">
    <citation type="submission" date="2022-10" db="EMBL/GenBank/DDBJ databases">
        <title>The WGS of Solirubrobacter sp. CPCC 204708.</title>
        <authorList>
            <person name="Jiang Z."/>
        </authorList>
    </citation>
    <scope>NUCLEOTIDE SEQUENCE</scope>
    <source>
        <strain evidence="7">CPCC 204708</strain>
    </source>
</reference>
<evidence type="ECO:0000256" key="4">
    <source>
        <dbReference type="PROSITE-ProRule" id="PRU00433"/>
    </source>
</evidence>
<evidence type="ECO:0000256" key="2">
    <source>
        <dbReference type="ARBA" id="ARBA00022723"/>
    </source>
</evidence>
<accession>A0ABT4REQ2</accession>
<feature type="signal peptide" evidence="5">
    <location>
        <begin position="1"/>
        <end position="23"/>
    </location>
</feature>
<sequence>MKRFRRALLLATVLAATAGGVSACGQEGISVPSDQSAAADIFKENCSGCHTLSVAGTQGSTTNIRTREYKDGPNFDQRHVSVNCALYAIRNGGFSSGPMPQNIITGEDARMVAEFLEKYSKPEVVGGGSGQDCPATE</sequence>
<dbReference type="Proteomes" id="UP001147700">
    <property type="component" value="Unassembled WGS sequence"/>
</dbReference>
<evidence type="ECO:0000259" key="6">
    <source>
        <dbReference type="PROSITE" id="PS51007"/>
    </source>
</evidence>
<dbReference type="InterPro" id="IPR006311">
    <property type="entry name" value="TAT_signal"/>
</dbReference>
<dbReference type="Pfam" id="PF00034">
    <property type="entry name" value="Cytochrom_C"/>
    <property type="match status" value="1"/>
</dbReference>
<keyword evidence="8" id="KW-1185">Reference proteome</keyword>
<name>A0ABT4REQ2_9ACTN</name>
<feature type="domain" description="Cytochrome c" evidence="6">
    <location>
        <begin position="33"/>
        <end position="120"/>
    </location>
</feature>
<dbReference type="RefSeq" id="WP_202956187.1">
    <property type="nucleotide sequence ID" value="NZ_JAPCID010000007.1"/>
</dbReference>
<gene>
    <name evidence="7" type="ORF">OJ962_05910</name>
</gene>
<dbReference type="SUPFAM" id="SSF46626">
    <property type="entry name" value="Cytochrome c"/>
    <property type="match status" value="1"/>
</dbReference>
<evidence type="ECO:0000256" key="3">
    <source>
        <dbReference type="ARBA" id="ARBA00023004"/>
    </source>
</evidence>
<organism evidence="7 8">
    <name type="scientific">Solirubrobacter deserti</name>
    <dbReference type="NCBI Taxonomy" id="2282478"/>
    <lineage>
        <taxon>Bacteria</taxon>
        <taxon>Bacillati</taxon>
        <taxon>Actinomycetota</taxon>
        <taxon>Thermoleophilia</taxon>
        <taxon>Solirubrobacterales</taxon>
        <taxon>Solirubrobacteraceae</taxon>
        <taxon>Solirubrobacter</taxon>
    </lineage>
</organism>
<evidence type="ECO:0000313" key="8">
    <source>
        <dbReference type="Proteomes" id="UP001147700"/>
    </source>
</evidence>
<keyword evidence="5" id="KW-0732">Signal</keyword>
<dbReference type="PROSITE" id="PS51318">
    <property type="entry name" value="TAT"/>
    <property type="match status" value="1"/>
</dbReference>
<evidence type="ECO:0000256" key="5">
    <source>
        <dbReference type="SAM" id="SignalP"/>
    </source>
</evidence>
<protein>
    <submittedName>
        <fullName evidence="7">Cytochrome c</fullName>
    </submittedName>
</protein>
<dbReference type="Gene3D" id="1.10.760.10">
    <property type="entry name" value="Cytochrome c-like domain"/>
    <property type="match status" value="1"/>
</dbReference>